<protein>
    <submittedName>
        <fullName evidence="2">Uncharacterized protein</fullName>
    </submittedName>
</protein>
<reference evidence="2" key="1">
    <citation type="submission" date="2018-05" db="EMBL/GenBank/DDBJ databases">
        <authorList>
            <person name="Lanie J.A."/>
            <person name="Ng W.-L."/>
            <person name="Kazmierczak K.M."/>
            <person name="Andrzejewski T.M."/>
            <person name="Davidsen T.M."/>
            <person name="Wayne K.J."/>
            <person name="Tettelin H."/>
            <person name="Glass J.I."/>
            <person name="Rusch D."/>
            <person name="Podicherti R."/>
            <person name="Tsui H.-C.T."/>
            <person name="Winkler M.E."/>
        </authorList>
    </citation>
    <scope>NUCLEOTIDE SEQUENCE</scope>
</reference>
<dbReference type="EMBL" id="UINC01150606">
    <property type="protein sequence ID" value="SVD43744.1"/>
    <property type="molecule type" value="Genomic_DNA"/>
</dbReference>
<gene>
    <name evidence="2" type="ORF">METZ01_LOCUS396598</name>
</gene>
<feature type="non-terminal residue" evidence="2">
    <location>
        <position position="48"/>
    </location>
</feature>
<name>A0A382VB81_9ZZZZ</name>
<sequence length="48" mass="4997">VPRLTARTTPSATSTWACGISVSAPTSQSFSTGSRRTGRRCGVLSRAI</sequence>
<accession>A0A382VB81</accession>
<feature type="region of interest" description="Disordered" evidence="1">
    <location>
        <begin position="24"/>
        <end position="48"/>
    </location>
</feature>
<feature type="non-terminal residue" evidence="2">
    <location>
        <position position="1"/>
    </location>
</feature>
<evidence type="ECO:0000256" key="1">
    <source>
        <dbReference type="SAM" id="MobiDB-lite"/>
    </source>
</evidence>
<organism evidence="2">
    <name type="scientific">marine metagenome</name>
    <dbReference type="NCBI Taxonomy" id="408172"/>
    <lineage>
        <taxon>unclassified sequences</taxon>
        <taxon>metagenomes</taxon>
        <taxon>ecological metagenomes</taxon>
    </lineage>
</organism>
<evidence type="ECO:0000313" key="2">
    <source>
        <dbReference type="EMBL" id="SVD43744.1"/>
    </source>
</evidence>
<proteinExistence type="predicted"/>
<dbReference type="AlphaFoldDB" id="A0A382VB81"/>
<feature type="compositionally biased region" description="Low complexity" evidence="1">
    <location>
        <begin position="26"/>
        <end position="35"/>
    </location>
</feature>